<feature type="coiled-coil region" evidence="1">
    <location>
        <begin position="69"/>
        <end position="103"/>
    </location>
</feature>
<gene>
    <name evidence="2" type="primary">Acey_s0446.g1609</name>
    <name evidence="2" type="ORF">Y032_0446g1609</name>
</gene>
<dbReference type="AlphaFoldDB" id="A0A016X066"/>
<protein>
    <submittedName>
        <fullName evidence="2">Uncharacterized protein</fullName>
    </submittedName>
</protein>
<dbReference type="Proteomes" id="UP000024635">
    <property type="component" value="Unassembled WGS sequence"/>
</dbReference>
<comment type="caution">
    <text evidence="2">The sequence shown here is derived from an EMBL/GenBank/DDBJ whole genome shotgun (WGS) entry which is preliminary data.</text>
</comment>
<name>A0A016X066_9BILA</name>
<keyword evidence="1" id="KW-0175">Coiled coil</keyword>
<evidence type="ECO:0000313" key="2">
    <source>
        <dbReference type="EMBL" id="EYC44907.1"/>
    </source>
</evidence>
<reference evidence="3" key="1">
    <citation type="journal article" date="2015" name="Nat. Genet.">
        <title>The genome and transcriptome of the zoonotic hookworm Ancylostoma ceylanicum identify infection-specific gene families.</title>
        <authorList>
            <person name="Schwarz E.M."/>
            <person name="Hu Y."/>
            <person name="Antoshechkin I."/>
            <person name="Miller M.M."/>
            <person name="Sternberg P.W."/>
            <person name="Aroian R.V."/>
        </authorList>
    </citation>
    <scope>NUCLEOTIDE SEQUENCE</scope>
    <source>
        <strain evidence="3">HY135</strain>
    </source>
</reference>
<evidence type="ECO:0000256" key="1">
    <source>
        <dbReference type="SAM" id="Coils"/>
    </source>
</evidence>
<dbReference type="EMBL" id="JARK01000046">
    <property type="protein sequence ID" value="EYC44907.1"/>
    <property type="molecule type" value="Genomic_DNA"/>
</dbReference>
<proteinExistence type="predicted"/>
<accession>A0A016X066</accession>
<evidence type="ECO:0000313" key="3">
    <source>
        <dbReference type="Proteomes" id="UP000024635"/>
    </source>
</evidence>
<keyword evidence="3" id="KW-1185">Reference proteome</keyword>
<sequence>MKSMTRSVEQPLSFAAIFLIIRPDGEPRVREVYNKSHDLQSDPKLYKMSSKERRAEGEKLYNTLSDAEKEEMKEILIKAAVQMKELNREYQRTREEDHTYLSE</sequence>
<organism evidence="2 3">
    <name type="scientific">Ancylostoma ceylanicum</name>
    <dbReference type="NCBI Taxonomy" id="53326"/>
    <lineage>
        <taxon>Eukaryota</taxon>
        <taxon>Metazoa</taxon>
        <taxon>Ecdysozoa</taxon>
        <taxon>Nematoda</taxon>
        <taxon>Chromadorea</taxon>
        <taxon>Rhabditida</taxon>
        <taxon>Rhabditina</taxon>
        <taxon>Rhabditomorpha</taxon>
        <taxon>Strongyloidea</taxon>
        <taxon>Ancylostomatidae</taxon>
        <taxon>Ancylostomatinae</taxon>
        <taxon>Ancylostoma</taxon>
    </lineage>
</organism>